<protein>
    <recommendedName>
        <fullName evidence="8">Acyltransferase 3 domain-containing protein</fullName>
    </recommendedName>
</protein>
<dbReference type="KEGG" id="erl:AOC36_08475"/>
<gene>
    <name evidence="9" type="ORF">AOC36_08475</name>
</gene>
<feature type="transmembrane region" description="Helical" evidence="7">
    <location>
        <begin position="238"/>
        <end position="260"/>
    </location>
</feature>
<name>A0A0X8H1A8_9FIRM</name>
<dbReference type="InterPro" id="IPR002656">
    <property type="entry name" value="Acyl_transf_3_dom"/>
</dbReference>
<evidence type="ECO:0000256" key="6">
    <source>
        <dbReference type="ARBA" id="ARBA00023136"/>
    </source>
</evidence>
<dbReference type="Pfam" id="PF01757">
    <property type="entry name" value="Acyl_transf_3"/>
    <property type="match status" value="1"/>
</dbReference>
<comment type="subcellular location">
    <subcellularLocation>
        <location evidence="1">Cell membrane</location>
        <topology evidence="1">Multi-pass membrane protein</topology>
    </subcellularLocation>
</comment>
<evidence type="ECO:0000259" key="8">
    <source>
        <dbReference type="Pfam" id="PF01757"/>
    </source>
</evidence>
<feature type="transmembrane region" description="Helical" evidence="7">
    <location>
        <begin position="147"/>
        <end position="164"/>
    </location>
</feature>
<sequence length="343" mass="39997">MTKHTVRNNYLDFLKGFAIIFVVLGHSIQLTGGIEFANYLLFFYNPLFIIIYSFHMPLFMLISGYLFSFTSKKRNIGSIIKNRIRTLLVPITIWTLIWFTIDHYLNGKMLLSLNEVLEYFTGTFWFLWSVLVCSLIVMLVDKTTKGKLSFVIYCIIFALSFISLDQYSFHMHKYMFPFFLAGYYTNKYENTLKVSKRVEAILACICLIVFGFLFKMYTIDTSIYISMFSILGRSAETIIYYDMYRYAIGFVGCFLALFALKHIYKWVPDSIKHWISDMGKNSLGIYIISNFLFIFLIKRLFAPLQGLNYCVVGIVSIIMLLLCNVITQQIKKSKICSVLLFGR</sequence>
<keyword evidence="5 7" id="KW-1133">Transmembrane helix</keyword>
<dbReference type="EMBL" id="CP013213">
    <property type="protein sequence ID" value="AMC94019.1"/>
    <property type="molecule type" value="Genomic_DNA"/>
</dbReference>
<evidence type="ECO:0000256" key="4">
    <source>
        <dbReference type="ARBA" id="ARBA00022692"/>
    </source>
</evidence>
<evidence type="ECO:0000256" key="1">
    <source>
        <dbReference type="ARBA" id="ARBA00004651"/>
    </source>
</evidence>
<feature type="transmembrane region" description="Helical" evidence="7">
    <location>
        <begin position="198"/>
        <end position="218"/>
    </location>
</feature>
<dbReference type="AlphaFoldDB" id="A0A0X8H1A8"/>
<dbReference type="PANTHER" id="PTHR40074:SF2">
    <property type="entry name" value="O-ACETYLTRANSFERASE WECH"/>
    <property type="match status" value="1"/>
</dbReference>
<proteinExistence type="inferred from homology"/>
<dbReference type="Proteomes" id="UP000063781">
    <property type="component" value="Chromosome"/>
</dbReference>
<dbReference type="RefSeq" id="WP_067633329.1">
    <property type="nucleotide sequence ID" value="NZ_CP013213.1"/>
</dbReference>
<dbReference type="STRING" id="1514105.AOC36_08475"/>
<dbReference type="GO" id="GO:0016413">
    <property type="term" value="F:O-acetyltransferase activity"/>
    <property type="evidence" value="ECO:0007669"/>
    <property type="project" value="TreeGrafter"/>
</dbReference>
<feature type="transmembrane region" description="Helical" evidence="7">
    <location>
        <begin position="281"/>
        <end position="300"/>
    </location>
</feature>
<reference evidence="9 10" key="1">
    <citation type="submission" date="2015-10" db="EMBL/GenBank/DDBJ databases">
        <title>Erysipelothrix larvae sp. LV19 isolated from the larval gut of the rhinoceros beetle, Trypoxylus dichotomus.</title>
        <authorList>
            <person name="Lim S."/>
            <person name="Kim B.-C."/>
        </authorList>
    </citation>
    <scope>NUCLEOTIDE SEQUENCE [LARGE SCALE GENOMIC DNA]</scope>
    <source>
        <strain evidence="9 10">LV19</strain>
    </source>
</reference>
<feature type="domain" description="Acyltransferase 3" evidence="8">
    <location>
        <begin position="8"/>
        <end position="323"/>
    </location>
</feature>
<keyword evidence="6 7" id="KW-0472">Membrane</keyword>
<feature type="transmembrane region" description="Helical" evidence="7">
    <location>
        <begin position="87"/>
        <end position="105"/>
    </location>
</feature>
<accession>A0A0X8H1A8</accession>
<feature type="transmembrane region" description="Helical" evidence="7">
    <location>
        <begin position="117"/>
        <end position="140"/>
    </location>
</feature>
<evidence type="ECO:0000313" key="10">
    <source>
        <dbReference type="Proteomes" id="UP000063781"/>
    </source>
</evidence>
<keyword evidence="4 7" id="KW-0812">Transmembrane</keyword>
<keyword evidence="3" id="KW-1003">Cell membrane</keyword>
<feature type="transmembrane region" description="Helical" evidence="7">
    <location>
        <begin position="306"/>
        <end position="327"/>
    </location>
</feature>
<feature type="transmembrane region" description="Helical" evidence="7">
    <location>
        <begin position="42"/>
        <end position="67"/>
    </location>
</feature>
<evidence type="ECO:0000256" key="5">
    <source>
        <dbReference type="ARBA" id="ARBA00022989"/>
    </source>
</evidence>
<comment type="similarity">
    <text evidence="2">Belongs to the acyltransferase 3 family.</text>
</comment>
<dbReference type="OrthoDB" id="6623990at2"/>
<keyword evidence="10" id="KW-1185">Reference proteome</keyword>
<dbReference type="PANTHER" id="PTHR40074">
    <property type="entry name" value="O-ACETYLTRANSFERASE WECH"/>
    <property type="match status" value="1"/>
</dbReference>
<dbReference type="GO" id="GO:0009246">
    <property type="term" value="P:enterobacterial common antigen biosynthetic process"/>
    <property type="evidence" value="ECO:0007669"/>
    <property type="project" value="TreeGrafter"/>
</dbReference>
<feature type="transmembrane region" description="Helical" evidence="7">
    <location>
        <begin position="12"/>
        <end position="30"/>
    </location>
</feature>
<dbReference type="GO" id="GO:0005886">
    <property type="term" value="C:plasma membrane"/>
    <property type="evidence" value="ECO:0007669"/>
    <property type="project" value="UniProtKB-SubCell"/>
</dbReference>
<evidence type="ECO:0000256" key="3">
    <source>
        <dbReference type="ARBA" id="ARBA00022475"/>
    </source>
</evidence>
<evidence type="ECO:0000256" key="7">
    <source>
        <dbReference type="SAM" id="Phobius"/>
    </source>
</evidence>
<organism evidence="9 10">
    <name type="scientific">Erysipelothrix larvae</name>
    <dbReference type="NCBI Taxonomy" id="1514105"/>
    <lineage>
        <taxon>Bacteria</taxon>
        <taxon>Bacillati</taxon>
        <taxon>Bacillota</taxon>
        <taxon>Erysipelotrichia</taxon>
        <taxon>Erysipelotrichales</taxon>
        <taxon>Erysipelotrichaceae</taxon>
        <taxon>Erysipelothrix</taxon>
    </lineage>
</organism>
<evidence type="ECO:0000313" key="9">
    <source>
        <dbReference type="EMBL" id="AMC94019.1"/>
    </source>
</evidence>
<evidence type="ECO:0000256" key="2">
    <source>
        <dbReference type="ARBA" id="ARBA00007400"/>
    </source>
</evidence>